<protein>
    <submittedName>
        <fullName evidence="1">Uncharacterized protein</fullName>
    </submittedName>
</protein>
<reference evidence="2" key="1">
    <citation type="submission" date="2023-06" db="EMBL/GenBank/DDBJ databases">
        <title>Identification and characterization of horizontal gene transfer across gut microbiota members of farm animals based on homology search.</title>
        <authorList>
            <person name="Zeman M."/>
            <person name="Kubasova T."/>
            <person name="Jahodarova E."/>
            <person name="Nykrynova M."/>
            <person name="Rychlik I."/>
        </authorList>
    </citation>
    <scope>NUCLEOTIDE SEQUENCE [LARGE SCALE GENOMIC DNA]</scope>
    <source>
        <strain evidence="2">153_Feed</strain>
    </source>
</reference>
<sequence>MPTEKNFELGRPVLVCRWRLAGHALPLENRHLRALSRRHVNGSPVPTQLVAWAKQHIEWTLAEGAAACPDGTLMLVVDEAGQAAMSVGPYEPLAATAAADLAYRAQNALEEAAKTGVAPESLWAVRAGALVRDAAEKDAPSGAATLVADLAATLGIPVTAEKDLVSGVISGSAPFEELFLTSDEHGIVPATGSDGPLAQRLAAGYAKLLDSAR</sequence>
<proteinExistence type="predicted"/>
<reference evidence="1 2" key="2">
    <citation type="submission" date="2023-06" db="EMBL/GenBank/DDBJ databases">
        <title>Identification and characterization of horizontal gene transfer across gut microbiota members of farm animals based on homology search.</title>
        <authorList>
            <person name="Schwarzerova J."/>
            <person name="Nykrynova M."/>
            <person name="Jureckova K."/>
            <person name="Cejkova D."/>
            <person name="Rychlik I."/>
        </authorList>
    </citation>
    <scope>NUCLEOTIDE SEQUENCE [LARGE SCALE GENOMIC DNA]</scope>
    <source>
        <strain evidence="1 2">153_Feed</strain>
    </source>
</reference>
<keyword evidence="2" id="KW-1185">Reference proteome</keyword>
<dbReference type="EMBL" id="JAUDEA010000004">
    <property type="protein sequence ID" value="MDM8270880.1"/>
    <property type="molecule type" value="Genomic_DNA"/>
</dbReference>
<gene>
    <name evidence="1" type="ORF">QUW25_04225</name>
</gene>
<evidence type="ECO:0000313" key="2">
    <source>
        <dbReference type="Proteomes" id="UP001529256"/>
    </source>
</evidence>
<organism evidence="1 2">
    <name type="scientific">Thermophilibacter provencensis</name>
    <dbReference type="NCBI Taxonomy" id="1852386"/>
    <lineage>
        <taxon>Bacteria</taxon>
        <taxon>Bacillati</taxon>
        <taxon>Actinomycetota</taxon>
        <taxon>Coriobacteriia</taxon>
        <taxon>Coriobacteriales</taxon>
        <taxon>Atopobiaceae</taxon>
        <taxon>Thermophilibacter</taxon>
    </lineage>
</organism>
<dbReference type="RefSeq" id="WP_289510973.1">
    <property type="nucleotide sequence ID" value="NZ_JAUDEA010000004.1"/>
</dbReference>
<name>A0ABT7V2R3_9ACTN</name>
<reference evidence="1 2" key="3">
    <citation type="submission" date="2023-06" db="EMBL/GenBank/DDBJ databases">
        <authorList>
            <person name="Zeman M."/>
            <person name="Kubasova T."/>
            <person name="Jahodarova E."/>
            <person name="Nykrynova M."/>
            <person name="Rychlik I."/>
        </authorList>
    </citation>
    <scope>NUCLEOTIDE SEQUENCE [LARGE SCALE GENOMIC DNA]</scope>
    <source>
        <strain evidence="1 2">153_Feed</strain>
    </source>
</reference>
<dbReference type="Proteomes" id="UP001529256">
    <property type="component" value="Unassembled WGS sequence"/>
</dbReference>
<accession>A0ABT7V2R3</accession>
<comment type="caution">
    <text evidence="1">The sequence shown here is derived from an EMBL/GenBank/DDBJ whole genome shotgun (WGS) entry which is preliminary data.</text>
</comment>
<evidence type="ECO:0000313" key="1">
    <source>
        <dbReference type="EMBL" id="MDM8270880.1"/>
    </source>
</evidence>